<dbReference type="GO" id="GO:0008887">
    <property type="term" value="F:glycerate kinase activity"/>
    <property type="evidence" value="ECO:0007669"/>
    <property type="project" value="UniProtKB-UniRule"/>
</dbReference>
<evidence type="ECO:0000256" key="4">
    <source>
        <dbReference type="PIRNR" id="PIRNR006078"/>
    </source>
</evidence>
<evidence type="ECO:0000313" key="5">
    <source>
        <dbReference type="EMBL" id="VDN64939.1"/>
    </source>
</evidence>
<dbReference type="Pfam" id="PF02595">
    <property type="entry name" value="Gly_kinase"/>
    <property type="match status" value="1"/>
</dbReference>
<dbReference type="SUPFAM" id="SSF110738">
    <property type="entry name" value="Glycerate kinase I"/>
    <property type="match status" value="1"/>
</dbReference>
<organism evidence="5">
    <name type="scientific">Ectopseudomonas oleovorans</name>
    <name type="common">Pseudomonas oleovorans</name>
    <dbReference type="NCBI Taxonomy" id="301"/>
    <lineage>
        <taxon>Bacteria</taxon>
        <taxon>Pseudomonadati</taxon>
        <taxon>Pseudomonadota</taxon>
        <taxon>Gammaproteobacteria</taxon>
        <taxon>Pseudomonadales</taxon>
        <taxon>Pseudomonadaceae</taxon>
        <taxon>Ectopseudomonas</taxon>
    </lineage>
</organism>
<dbReference type="PANTHER" id="PTHR21599:SF0">
    <property type="entry name" value="GLYCERATE KINASE"/>
    <property type="match status" value="1"/>
</dbReference>
<dbReference type="NCBIfam" id="TIGR00045">
    <property type="entry name" value="glycerate kinase"/>
    <property type="match status" value="1"/>
</dbReference>
<dbReference type="AlphaFoldDB" id="A0A653B8M3"/>
<dbReference type="InterPro" id="IPR018197">
    <property type="entry name" value="Glycerate_kinase_RE-like"/>
</dbReference>
<dbReference type="EC" id="2.7.1.31" evidence="5"/>
<dbReference type="InterPro" id="IPR004381">
    <property type="entry name" value="Glycerate_kinase"/>
</dbReference>
<evidence type="ECO:0000256" key="2">
    <source>
        <dbReference type="ARBA" id="ARBA00022679"/>
    </source>
</evidence>
<evidence type="ECO:0000256" key="1">
    <source>
        <dbReference type="ARBA" id="ARBA00006284"/>
    </source>
</evidence>
<accession>A0A653B8M3</accession>
<dbReference type="Gene3D" id="3.90.1510.10">
    <property type="entry name" value="Glycerate kinase, domain 2"/>
    <property type="match status" value="1"/>
</dbReference>
<evidence type="ECO:0000256" key="3">
    <source>
        <dbReference type="ARBA" id="ARBA00022777"/>
    </source>
</evidence>
<dbReference type="InterPro" id="IPR036129">
    <property type="entry name" value="Glycerate_kinase_sf"/>
</dbReference>
<keyword evidence="2 4" id="KW-0808">Transferase</keyword>
<sequence length="381" mass="38799">MKVVIAPDSFKESLPAELVAEAIAQGVRDSAPDAEIVCMPMADGGEGTVDAVLAATGGERRVSTVQGPLGAEVQAAWGWLNESRTAVIEMAAASGIHLVLAAERDATRASTFGTGQLVQQALNSGAQRIIMGFGGSATNDGGTGMLRALGARFLDSAGDDIEEGGLALKALRQIDLSGLDERLHKVRIEVACDVNNPLTGLHGASHVFGPQKGATPDQVLALDEALNTYADIVAALLQKDVRDFPGAGAAGGIGFATKAFLGAEFRPGVQLIADLSGLSQAVQGADLVITGEGKLDEQTLFGKTPAGVAVIASAAGVPVVAIAGTLGVGYQLLRDIGIVAAFSITSGPMTLESACSDAATLLRHRASDLVQLWKVARVGGS</sequence>
<keyword evidence="3 4" id="KW-0418">Kinase</keyword>
<protein>
    <submittedName>
        <fullName evidence="5">Glycerate kinase I</fullName>
        <ecNumber evidence="5">2.7.1.31</ecNumber>
    </submittedName>
</protein>
<comment type="similarity">
    <text evidence="1 4">Belongs to the glycerate kinase type-1 family.</text>
</comment>
<name>A0A653B8M3_ECTOL</name>
<dbReference type="PANTHER" id="PTHR21599">
    <property type="entry name" value="GLYCERATE KINASE"/>
    <property type="match status" value="1"/>
</dbReference>
<proteinExistence type="inferred from homology"/>
<dbReference type="GO" id="GO:0031388">
    <property type="term" value="P:organic acid phosphorylation"/>
    <property type="evidence" value="ECO:0007669"/>
    <property type="project" value="UniProtKB-UniRule"/>
</dbReference>
<dbReference type="Gene3D" id="3.40.50.10350">
    <property type="entry name" value="Glycerate kinase, domain 1"/>
    <property type="match status" value="1"/>
</dbReference>
<reference evidence="5" key="1">
    <citation type="submission" date="2018-11" db="EMBL/GenBank/DDBJ databases">
        <authorList>
            <consortium name="Genoscope - CEA"/>
            <person name="William W."/>
        </authorList>
    </citation>
    <scope>NUCLEOTIDE SEQUENCE [LARGE SCALE GENOMIC DNA]</scope>
    <source>
        <strain evidence="5">T9AD</strain>
    </source>
</reference>
<dbReference type="PIRSF" id="PIRSF006078">
    <property type="entry name" value="GlxK"/>
    <property type="match status" value="1"/>
</dbReference>
<dbReference type="OrthoDB" id="9774290at2"/>
<dbReference type="InterPro" id="IPR018193">
    <property type="entry name" value="Glyc_kinase_flavodox-like_fold"/>
</dbReference>
<gene>
    <name evidence="5" type="primary">garK</name>
    <name evidence="5" type="ORF">POT9AD_3964</name>
</gene>
<dbReference type="EMBL" id="LR130779">
    <property type="protein sequence ID" value="VDN64939.1"/>
    <property type="molecule type" value="Genomic_DNA"/>
</dbReference>